<dbReference type="PROSITE" id="PS51175">
    <property type="entry name" value="CBM6"/>
    <property type="match status" value="1"/>
</dbReference>
<dbReference type="InterPro" id="IPR023296">
    <property type="entry name" value="Glyco_hydro_beta-prop_sf"/>
</dbReference>
<evidence type="ECO:0000313" key="11">
    <source>
        <dbReference type="EMBL" id="KAK1461397.1"/>
    </source>
</evidence>
<comment type="similarity">
    <text evidence="1 8">Belongs to the glycosyl hydrolase 43 family.</text>
</comment>
<comment type="caution">
    <text evidence="11">The sequence shown here is derived from an EMBL/GenBank/DDBJ whole genome shotgun (WGS) entry which is preliminary data.</text>
</comment>
<dbReference type="InterPro" id="IPR005084">
    <property type="entry name" value="CBM6"/>
</dbReference>
<name>A0AAI9UMS3_9PEZI</name>
<organism evidence="11 12">
    <name type="scientific">Colletotrichum melonis</name>
    <dbReference type="NCBI Taxonomy" id="1209925"/>
    <lineage>
        <taxon>Eukaryota</taxon>
        <taxon>Fungi</taxon>
        <taxon>Dikarya</taxon>
        <taxon>Ascomycota</taxon>
        <taxon>Pezizomycotina</taxon>
        <taxon>Sordariomycetes</taxon>
        <taxon>Hypocreomycetidae</taxon>
        <taxon>Glomerellales</taxon>
        <taxon>Glomerellaceae</taxon>
        <taxon>Colletotrichum</taxon>
        <taxon>Colletotrichum acutatum species complex</taxon>
    </lineage>
</organism>
<dbReference type="InterPro" id="IPR006584">
    <property type="entry name" value="Cellulose-bd_IV"/>
</dbReference>
<feature type="active site" description="Proton donor" evidence="6">
    <location>
        <position position="218"/>
    </location>
</feature>
<evidence type="ECO:0000256" key="1">
    <source>
        <dbReference type="ARBA" id="ARBA00009865"/>
    </source>
</evidence>
<dbReference type="SUPFAM" id="SSF49785">
    <property type="entry name" value="Galactose-binding domain-like"/>
    <property type="match status" value="1"/>
</dbReference>
<evidence type="ECO:0000256" key="4">
    <source>
        <dbReference type="ARBA" id="ARBA00023277"/>
    </source>
</evidence>
<evidence type="ECO:0000256" key="5">
    <source>
        <dbReference type="ARBA" id="ARBA00023295"/>
    </source>
</evidence>
<feature type="domain" description="CBM6" evidence="10">
    <location>
        <begin position="333"/>
        <end position="458"/>
    </location>
</feature>
<keyword evidence="3 8" id="KW-0378">Hydrolase</keyword>
<dbReference type="GO" id="GO:0004553">
    <property type="term" value="F:hydrolase activity, hydrolyzing O-glycosyl compounds"/>
    <property type="evidence" value="ECO:0007669"/>
    <property type="project" value="InterPro"/>
</dbReference>
<evidence type="ECO:0000256" key="6">
    <source>
        <dbReference type="PIRSR" id="PIRSR606710-1"/>
    </source>
</evidence>
<dbReference type="PANTHER" id="PTHR43772:SF2">
    <property type="entry name" value="PUTATIVE (AFU_ORTHOLOGUE AFUA_2G04480)-RELATED"/>
    <property type="match status" value="1"/>
</dbReference>
<evidence type="ECO:0000256" key="9">
    <source>
        <dbReference type="SAM" id="SignalP"/>
    </source>
</evidence>
<feature type="site" description="Important for catalytic activity, responsible for pKa modulation of the active site Glu and correct orientation of both the proton donor and substrate" evidence="7">
    <location>
        <position position="160"/>
    </location>
</feature>
<dbReference type="GO" id="GO:0030246">
    <property type="term" value="F:carbohydrate binding"/>
    <property type="evidence" value="ECO:0007669"/>
    <property type="project" value="InterPro"/>
</dbReference>
<dbReference type="PANTHER" id="PTHR43772">
    <property type="entry name" value="ENDO-1,4-BETA-XYLANASE"/>
    <property type="match status" value="1"/>
</dbReference>
<evidence type="ECO:0000313" key="12">
    <source>
        <dbReference type="Proteomes" id="UP001239795"/>
    </source>
</evidence>
<protein>
    <recommendedName>
        <fullName evidence="10">CBM6 domain-containing protein</fullName>
    </recommendedName>
</protein>
<evidence type="ECO:0000259" key="10">
    <source>
        <dbReference type="PROSITE" id="PS51175"/>
    </source>
</evidence>
<feature type="signal peptide" evidence="9">
    <location>
        <begin position="1"/>
        <end position="32"/>
    </location>
</feature>
<feature type="chain" id="PRO_5042568573" description="CBM6 domain-containing protein" evidence="9">
    <location>
        <begin position="33"/>
        <end position="458"/>
    </location>
</feature>
<dbReference type="SUPFAM" id="SSF75005">
    <property type="entry name" value="Arabinanase/levansucrase/invertase"/>
    <property type="match status" value="1"/>
</dbReference>
<keyword evidence="4" id="KW-0119">Carbohydrate metabolism</keyword>
<dbReference type="InterPro" id="IPR008979">
    <property type="entry name" value="Galactose-bd-like_sf"/>
</dbReference>
<accession>A0AAI9UMS3</accession>
<keyword evidence="12" id="KW-1185">Reference proteome</keyword>
<proteinExistence type="inferred from homology"/>
<dbReference type="InterPro" id="IPR052176">
    <property type="entry name" value="Glycosyl_Hydrlase_43_Enz"/>
</dbReference>
<dbReference type="Gene3D" id="2.60.120.260">
    <property type="entry name" value="Galactose-binding domain-like"/>
    <property type="match status" value="1"/>
</dbReference>
<dbReference type="Pfam" id="PF04616">
    <property type="entry name" value="Glyco_hydro_43"/>
    <property type="match status" value="1"/>
</dbReference>
<feature type="active site" description="Proton acceptor" evidence="6">
    <location>
        <position position="44"/>
    </location>
</feature>
<keyword evidence="5 8" id="KW-0326">Glycosidase</keyword>
<evidence type="ECO:0000256" key="2">
    <source>
        <dbReference type="ARBA" id="ARBA00022729"/>
    </source>
</evidence>
<dbReference type="InterPro" id="IPR006710">
    <property type="entry name" value="Glyco_hydro_43"/>
</dbReference>
<dbReference type="Gene3D" id="2.115.10.20">
    <property type="entry name" value="Glycosyl hydrolase domain, family 43"/>
    <property type="match status" value="1"/>
</dbReference>
<dbReference type="Pfam" id="PF03422">
    <property type="entry name" value="CBM_6"/>
    <property type="match status" value="1"/>
</dbReference>
<dbReference type="GO" id="GO:0005975">
    <property type="term" value="P:carbohydrate metabolic process"/>
    <property type="evidence" value="ECO:0007669"/>
    <property type="project" value="InterPro"/>
</dbReference>
<keyword evidence="2 9" id="KW-0732">Signal</keyword>
<evidence type="ECO:0000256" key="7">
    <source>
        <dbReference type="PIRSR" id="PIRSR606710-2"/>
    </source>
</evidence>
<reference evidence="11 12" key="1">
    <citation type="submission" date="2016-10" db="EMBL/GenBank/DDBJ databases">
        <title>The genome sequence of Colletotrichum fioriniae PJ7.</title>
        <authorList>
            <person name="Baroncelli R."/>
        </authorList>
    </citation>
    <scope>NUCLEOTIDE SEQUENCE [LARGE SCALE GENOMIC DNA]</scope>
    <source>
        <strain evidence="11">Col 31</strain>
    </source>
</reference>
<dbReference type="Proteomes" id="UP001239795">
    <property type="component" value="Unassembled WGS sequence"/>
</dbReference>
<dbReference type="CDD" id="cd04084">
    <property type="entry name" value="CBM6_xylanase-like"/>
    <property type="match status" value="1"/>
</dbReference>
<gene>
    <name evidence="11" type="ORF">CMEL01_14351</name>
</gene>
<dbReference type="CDD" id="cd18618">
    <property type="entry name" value="GH43_Xsa43E-like"/>
    <property type="match status" value="1"/>
</dbReference>
<dbReference type="EMBL" id="MLGG01000010">
    <property type="protein sequence ID" value="KAK1461397.1"/>
    <property type="molecule type" value="Genomic_DNA"/>
</dbReference>
<dbReference type="SMART" id="SM00606">
    <property type="entry name" value="CBD_IV"/>
    <property type="match status" value="1"/>
</dbReference>
<evidence type="ECO:0000256" key="3">
    <source>
        <dbReference type="ARBA" id="ARBA00022801"/>
    </source>
</evidence>
<dbReference type="AlphaFoldDB" id="A0AAI9UMS3"/>
<sequence>MPSMMYFSKPWFNITLLLALSLFLCGPRFARADNPIIQTDFTADPAPVIYNDRVYLFTSHDQDSATTWYNMKDWLLFSSADMVNWQHHGSPMGLDTFSWATVDAWAGQVVERNGKFYYYVPINRGPTWATFAIGVGVSDKIEGPYQDAIGGPLLANGQFDPTVYIDDDGQAYLYWGNPDLYYVKLNEDMISYSGDIVKVPLTTDGFGDRGNGQTMYQEGPWFYKQNGLYYMVYAAKCCPENIQYSTSPSPTGPWTYGGIAMATGGTSDTNHVGIVEFKGKQYFFYHNDALPGGQSYKRSVCVESFSYGANGTIPQIPMTSEGASQIGSLDPFVRQEAETIAFSEGVEAQITASGGIAVAFINSGDYIKVKGVNFGTRGASQFRAAVSSATNGGRIELRLDSRSGQLIGTCTIGNTGGWQTWSTITCPVRNAIGKHDLFFDYIGNGTEYLFNVDWWQFS</sequence>
<evidence type="ECO:0000256" key="8">
    <source>
        <dbReference type="RuleBase" id="RU361187"/>
    </source>
</evidence>